<gene>
    <name evidence="1" type="ORF">EmuJ_000948500</name>
    <name evidence="2" type="ORF">EmuJ_000948600</name>
</gene>
<accession>U6HYN2</accession>
<protein>
    <submittedName>
        <fullName evidence="1">Ndr</fullName>
    </submittedName>
</protein>
<dbReference type="AlphaFoldDB" id="U6HYN2"/>
<sequence length="101" mass="11222">MLHDEMLMGAVPIHCTDQTAGFVDPLQNMLVNRELITIGMNPAAESFLIYHPFGYVVNLLLFVIRGAQLPRLLIEEAVNILWSVTASTPMDPPQQTADMVD</sequence>
<dbReference type="OrthoDB" id="191979at2759"/>
<keyword evidence="3" id="KW-1185">Reference proteome</keyword>
<dbReference type="Proteomes" id="UP000017246">
    <property type="component" value="Unassembled WGS sequence"/>
</dbReference>
<dbReference type="EMBL" id="LN902842">
    <property type="protein sequence ID" value="CDS41805.1"/>
    <property type="molecule type" value="Genomic_DNA"/>
</dbReference>
<evidence type="ECO:0000313" key="2">
    <source>
        <dbReference type="EMBL" id="CDS41805.1"/>
    </source>
</evidence>
<organism evidence="1 3">
    <name type="scientific">Echinococcus multilocularis</name>
    <name type="common">Fox tapeworm</name>
    <dbReference type="NCBI Taxonomy" id="6211"/>
    <lineage>
        <taxon>Eukaryota</taxon>
        <taxon>Metazoa</taxon>
        <taxon>Spiralia</taxon>
        <taxon>Lophotrochozoa</taxon>
        <taxon>Platyhelminthes</taxon>
        <taxon>Cestoda</taxon>
        <taxon>Eucestoda</taxon>
        <taxon>Cyclophyllidea</taxon>
        <taxon>Taeniidae</taxon>
        <taxon>Echinococcus</taxon>
    </lineage>
</organism>
<evidence type="ECO:0000313" key="1">
    <source>
        <dbReference type="EMBL" id="CDS41804.1"/>
    </source>
</evidence>
<proteinExistence type="predicted"/>
<name>U6HYN2_ECHMU</name>
<reference evidence="1" key="1">
    <citation type="journal article" date="2013" name="Nature">
        <title>The genomes of four tapeworm species reveal adaptations to parasitism.</title>
        <authorList>
            <person name="Tsai I.J."/>
            <person name="Zarowiecki M."/>
            <person name="Holroyd N."/>
            <person name="Garciarrubio A."/>
            <person name="Sanchez-Flores A."/>
            <person name="Brooks K.L."/>
            <person name="Tracey A."/>
            <person name="Bobes R.J."/>
            <person name="Fragoso G."/>
            <person name="Sciutto E."/>
            <person name="Aslett M."/>
            <person name="Beasley H."/>
            <person name="Bennett H.M."/>
            <person name="Cai J."/>
            <person name="Camicia F."/>
            <person name="Clark R."/>
            <person name="Cucher M."/>
            <person name="De Silva N."/>
            <person name="Day T.A."/>
            <person name="Deplazes P."/>
            <person name="Estrada K."/>
            <person name="Fernandez C."/>
            <person name="Holland P.W."/>
            <person name="Hou J."/>
            <person name="Hu S."/>
            <person name="Huckvale T."/>
            <person name="Hung S.S."/>
            <person name="Kamenetzky L."/>
            <person name="Keane J.A."/>
            <person name="Kiss F."/>
            <person name="Koziol U."/>
            <person name="Lambert O."/>
            <person name="Liu K."/>
            <person name="Luo X."/>
            <person name="Luo Y."/>
            <person name="Macchiaroli N."/>
            <person name="Nichol S."/>
            <person name="Paps J."/>
            <person name="Parkinson J."/>
            <person name="Pouchkina-Stantcheva N."/>
            <person name="Riddiford N."/>
            <person name="Rosenzvit M."/>
            <person name="Salinas G."/>
            <person name="Wasmuth J.D."/>
            <person name="Zamanian M."/>
            <person name="Zheng Y."/>
            <person name="Cai X."/>
            <person name="Soberon X."/>
            <person name="Olson P.D."/>
            <person name="Laclette J.P."/>
            <person name="Brehm K."/>
            <person name="Berriman M."/>
            <person name="Garciarrubio A."/>
            <person name="Bobes R.J."/>
            <person name="Fragoso G."/>
            <person name="Sanchez-Flores A."/>
            <person name="Estrada K."/>
            <person name="Cevallos M.A."/>
            <person name="Morett E."/>
            <person name="Gonzalez V."/>
            <person name="Portillo T."/>
            <person name="Ochoa-Leyva A."/>
            <person name="Jose M.V."/>
            <person name="Sciutto E."/>
            <person name="Landa A."/>
            <person name="Jimenez L."/>
            <person name="Valdes V."/>
            <person name="Carrero J.C."/>
            <person name="Larralde C."/>
            <person name="Morales-Montor J."/>
            <person name="Limon-Lason J."/>
            <person name="Soberon X."/>
            <person name="Laclette J.P."/>
        </authorList>
    </citation>
    <scope>NUCLEOTIDE SEQUENCE [LARGE SCALE GENOMIC DNA]</scope>
</reference>
<reference evidence="1" key="2">
    <citation type="submission" date="2015-11" db="EMBL/GenBank/DDBJ databases">
        <authorList>
            <person name="Zhang Y."/>
            <person name="Guo Z."/>
        </authorList>
    </citation>
    <scope>NUCLEOTIDE SEQUENCE</scope>
</reference>
<evidence type="ECO:0000313" key="3">
    <source>
        <dbReference type="Proteomes" id="UP000017246"/>
    </source>
</evidence>
<dbReference type="EMBL" id="LN902842">
    <property type="protein sequence ID" value="CDS41804.1"/>
    <property type="molecule type" value="Genomic_DNA"/>
</dbReference>